<evidence type="ECO:0000256" key="5">
    <source>
        <dbReference type="ARBA" id="ARBA00022927"/>
    </source>
</evidence>
<evidence type="ECO:0000313" key="12">
    <source>
        <dbReference type="EMBL" id="KAK1442936.1"/>
    </source>
</evidence>
<dbReference type="AlphaFoldDB" id="A0AAD8PDZ8"/>
<keyword evidence="13" id="KW-1185">Reference proteome</keyword>
<evidence type="ECO:0000256" key="8">
    <source>
        <dbReference type="ARBA" id="ARBA00023242"/>
    </source>
</evidence>
<dbReference type="PANTHER" id="PTHR12960:SF0">
    <property type="entry name" value="MRNA EXPORT FACTOR GLE1"/>
    <property type="match status" value="1"/>
</dbReference>
<keyword evidence="3" id="KW-0813">Transport</keyword>
<comment type="caution">
    <text evidence="12">The sequence shown here is derived from an EMBL/GenBank/DDBJ whole genome shotgun (WGS) entry which is preliminary data.</text>
</comment>
<dbReference type="Pfam" id="PF07817">
    <property type="entry name" value="GLE1"/>
    <property type="match status" value="1"/>
</dbReference>
<comment type="similarity">
    <text evidence="2">Belongs to the GLE1 family.</text>
</comment>
<keyword evidence="8" id="KW-0539">Nucleus</keyword>
<dbReference type="InterPro" id="IPR012476">
    <property type="entry name" value="GLE1"/>
</dbReference>
<evidence type="ECO:0000256" key="1">
    <source>
        <dbReference type="ARBA" id="ARBA00004567"/>
    </source>
</evidence>
<proteinExistence type="inferred from homology"/>
<evidence type="ECO:0000256" key="2">
    <source>
        <dbReference type="ARBA" id="ARBA00011056"/>
    </source>
</evidence>
<evidence type="ECO:0000313" key="13">
    <source>
        <dbReference type="Proteomes" id="UP001230268"/>
    </source>
</evidence>
<dbReference type="Gene3D" id="1.25.40.510">
    <property type="entry name" value="GLE1-like"/>
    <property type="match status" value="1"/>
</dbReference>
<dbReference type="PANTHER" id="PTHR12960">
    <property type="entry name" value="GLE-1-RELATED"/>
    <property type="match status" value="1"/>
</dbReference>
<keyword evidence="7" id="KW-0906">Nuclear pore complex</keyword>
<evidence type="ECO:0000256" key="4">
    <source>
        <dbReference type="ARBA" id="ARBA00022816"/>
    </source>
</evidence>
<dbReference type="GO" id="GO:0016973">
    <property type="term" value="P:poly(A)+ mRNA export from nucleus"/>
    <property type="evidence" value="ECO:0007669"/>
    <property type="project" value="InterPro"/>
</dbReference>
<keyword evidence="4" id="KW-0509">mRNA transport</keyword>
<evidence type="ECO:0000256" key="7">
    <source>
        <dbReference type="ARBA" id="ARBA00023132"/>
    </source>
</evidence>
<accession>A0AAD8PDZ8</accession>
<dbReference type="EMBL" id="JAVEPI010000003">
    <property type="protein sequence ID" value="KAK1442936.1"/>
    <property type="molecule type" value="Genomic_DNA"/>
</dbReference>
<dbReference type="GO" id="GO:0000822">
    <property type="term" value="F:inositol hexakisphosphate binding"/>
    <property type="evidence" value="ECO:0007669"/>
    <property type="project" value="TreeGrafter"/>
</dbReference>
<feature type="compositionally biased region" description="Basic and acidic residues" evidence="11">
    <location>
        <begin position="112"/>
        <end position="122"/>
    </location>
</feature>
<comment type="subcellular location">
    <subcellularLocation>
        <location evidence="1">Nucleus</location>
        <location evidence="1">Nuclear pore complex</location>
    </subcellularLocation>
</comment>
<evidence type="ECO:0000256" key="9">
    <source>
        <dbReference type="ARBA" id="ARBA00026227"/>
    </source>
</evidence>
<evidence type="ECO:0000256" key="6">
    <source>
        <dbReference type="ARBA" id="ARBA00023010"/>
    </source>
</evidence>
<feature type="region of interest" description="Disordered" evidence="11">
    <location>
        <begin position="107"/>
        <end position="168"/>
    </location>
</feature>
<dbReference type="GO" id="GO:0031369">
    <property type="term" value="F:translation initiation factor binding"/>
    <property type="evidence" value="ECO:0007669"/>
    <property type="project" value="TreeGrafter"/>
</dbReference>
<name>A0AAD8PDZ8_BABGI</name>
<protein>
    <recommendedName>
        <fullName evidence="9">mRNA export factor GLE1</fullName>
    </recommendedName>
    <alternativeName>
        <fullName evidence="10">Nucleoporin GLE1</fullName>
    </alternativeName>
</protein>
<dbReference type="Proteomes" id="UP001230268">
    <property type="component" value="Unassembled WGS sequence"/>
</dbReference>
<evidence type="ECO:0000256" key="3">
    <source>
        <dbReference type="ARBA" id="ARBA00022448"/>
    </source>
</evidence>
<dbReference type="InterPro" id="IPR038506">
    <property type="entry name" value="GLE1-like_sf"/>
</dbReference>
<keyword evidence="6" id="KW-0811">Translocation</keyword>
<keyword evidence="5" id="KW-0653">Protein transport</keyword>
<organism evidence="12 13">
    <name type="scientific">Babesia gibsoni</name>
    <dbReference type="NCBI Taxonomy" id="33632"/>
    <lineage>
        <taxon>Eukaryota</taxon>
        <taxon>Sar</taxon>
        <taxon>Alveolata</taxon>
        <taxon>Apicomplexa</taxon>
        <taxon>Aconoidasida</taxon>
        <taxon>Piroplasmida</taxon>
        <taxon>Babesiidae</taxon>
        <taxon>Babesia</taxon>
    </lineage>
</organism>
<evidence type="ECO:0000256" key="10">
    <source>
        <dbReference type="ARBA" id="ARBA00029983"/>
    </source>
</evidence>
<dbReference type="GO" id="GO:0044614">
    <property type="term" value="C:nuclear pore cytoplasmic filaments"/>
    <property type="evidence" value="ECO:0007669"/>
    <property type="project" value="TreeGrafter"/>
</dbReference>
<dbReference type="GO" id="GO:0015031">
    <property type="term" value="P:protein transport"/>
    <property type="evidence" value="ECO:0007669"/>
    <property type="project" value="UniProtKB-KW"/>
</dbReference>
<sequence>MHIEHIERKREVSLGLNERVFISHRQLKVPVMALKETAASVYLPLKRQVKLDTDCVTAKETWEPRWIQLKSIDSMIEASTKKSNQPYLNLLNDALAEVSKLEGNLAAKKAQQKSEEQKEVPKTIEQVPAPKIVEKPLPEAKPVQVPQKPAEQPKPSEPAARKDYLPNNRYTQQIDDYQKDFDSVKAMYDNFLNNGDMAVKQARIDIAKRINTTVNTLAGTQKQVELSHSAIVNIINDYRNERMVVEFVTFRVIDSVLNCCDPGCQMYLNPKSVWPFAYLLRGLMSINPNCRAIYYTKIKKSCAYIVPRLYQGKKQEELEKLHGYSKQNDVSYIKKQVTLLRLHIALMVVTNDVEGLWAWFAGFVNSCYKNVLKQPLSGILVTAMSIGGHLCLETYKDQFKKVVACCHDIYESGVFKVKNCEAADMYNGQLSQFLEQFKKTGTIDEPEGIKMKQQEEELHEGI</sequence>
<dbReference type="GO" id="GO:0005737">
    <property type="term" value="C:cytoplasm"/>
    <property type="evidence" value="ECO:0007669"/>
    <property type="project" value="TreeGrafter"/>
</dbReference>
<dbReference type="GO" id="GO:0005543">
    <property type="term" value="F:phospholipid binding"/>
    <property type="evidence" value="ECO:0007669"/>
    <property type="project" value="TreeGrafter"/>
</dbReference>
<reference evidence="12" key="1">
    <citation type="submission" date="2023-08" db="EMBL/GenBank/DDBJ databases">
        <title>Draft sequence of the Babesia gibsoni genome.</title>
        <authorList>
            <person name="Yamagishi J.Y."/>
            <person name="Xuan X.X."/>
        </authorList>
    </citation>
    <scope>NUCLEOTIDE SEQUENCE</scope>
    <source>
        <strain evidence="12">Azabu</strain>
    </source>
</reference>
<gene>
    <name evidence="12" type="ORF">BgAZ_304540</name>
</gene>
<evidence type="ECO:0000256" key="11">
    <source>
        <dbReference type="SAM" id="MobiDB-lite"/>
    </source>
</evidence>